<keyword evidence="6 11" id="KW-1133">Transmembrane helix</keyword>
<feature type="transmembrane region" description="Helical" evidence="11">
    <location>
        <begin position="310"/>
        <end position="331"/>
    </location>
</feature>
<dbReference type="InterPro" id="IPR018108">
    <property type="entry name" value="MCP_transmembrane"/>
</dbReference>
<comment type="similarity">
    <text evidence="2 10">Belongs to the mitochondrial carrier (TC 2.A.29) family.</text>
</comment>
<organism evidence="13 14">
    <name type="scientific">Sphagnum jensenii</name>
    <dbReference type="NCBI Taxonomy" id="128206"/>
    <lineage>
        <taxon>Eukaryota</taxon>
        <taxon>Viridiplantae</taxon>
        <taxon>Streptophyta</taxon>
        <taxon>Embryophyta</taxon>
        <taxon>Bryophyta</taxon>
        <taxon>Sphagnophytina</taxon>
        <taxon>Sphagnopsida</taxon>
        <taxon>Sphagnales</taxon>
        <taxon>Sphagnaceae</taxon>
        <taxon>Sphagnum</taxon>
    </lineage>
</organism>
<sequence length="408" mass="45562">MAQEERFMPCHPHLRPGATNCDAKWLYWRRRRNRTYSAAAFMGKASAEHRGSSTCKYVEKSVQQQQQQQEAESFRRSSGSNSAPPLLLFVPDPAEKTGVEEEHHHHFLEHFMMGGVAASVSKTAAAPIERVKMLLQLQGEQLKTGRLSEPYKGIADCFLRILREEGVLALWRGNFTNVIRYFPTQAFNFAFKDYFRDLLGFRREKDGYSKWFLGNVLSGGTAGAASSVFVYSLDYARTRLTSDSANHLQKRQFNGLSDVYRKTIRSDGILGLYRGFRASVLGIILYRGLYFGIYDSVKPVVLVGALQDSFAASFGLGFVVTTIAGSITYPLDTIRRRMMLTSGEAVKYMDTTDAFRQIIAKEGVKALFKGGLANILLGLAGAGVLAGYDKLQLIVFGRAFRPPSTEAY</sequence>
<dbReference type="InterPro" id="IPR023395">
    <property type="entry name" value="MCP_dom_sf"/>
</dbReference>
<dbReference type="PANTHER" id="PTHR45635:SF8">
    <property type="entry name" value="ADP,ATP CARRIER PROTEIN ER-ANT1"/>
    <property type="match status" value="1"/>
</dbReference>
<comment type="catalytic activity">
    <reaction evidence="8">
        <text>ADP(in) + ATP(out) = ADP(out) + ATP(in)</text>
        <dbReference type="Rhea" id="RHEA:34999"/>
        <dbReference type="ChEBI" id="CHEBI:30616"/>
        <dbReference type="ChEBI" id="CHEBI:456216"/>
    </reaction>
    <physiologicalReaction direction="left-to-right" evidence="8">
        <dbReference type="Rhea" id="RHEA:35000"/>
    </physiologicalReaction>
</comment>
<keyword evidence="4 9" id="KW-0812">Transmembrane</keyword>
<feature type="repeat" description="Solcar" evidence="9">
    <location>
        <begin position="308"/>
        <end position="394"/>
    </location>
</feature>
<evidence type="ECO:0000256" key="2">
    <source>
        <dbReference type="ARBA" id="ARBA00006375"/>
    </source>
</evidence>
<evidence type="ECO:0000313" key="13">
    <source>
        <dbReference type="EMBL" id="CAK9857491.1"/>
    </source>
</evidence>
<dbReference type="InterPro" id="IPR002067">
    <property type="entry name" value="MCP"/>
</dbReference>
<dbReference type="Gene3D" id="1.50.40.10">
    <property type="entry name" value="Mitochondrial carrier domain"/>
    <property type="match status" value="1"/>
</dbReference>
<evidence type="ECO:0000313" key="14">
    <source>
        <dbReference type="Proteomes" id="UP001497522"/>
    </source>
</evidence>
<comment type="subunit">
    <text evidence="11">Monomer.</text>
</comment>
<dbReference type="SUPFAM" id="SSF103506">
    <property type="entry name" value="Mitochondrial carrier"/>
    <property type="match status" value="1"/>
</dbReference>
<name>A0ABP1A4Y2_9BRYO</name>
<gene>
    <name evidence="13" type="ORF">CSSPJE1EN2_LOCUS486</name>
</gene>
<feature type="transmembrane region" description="Helical" evidence="11">
    <location>
        <begin position="271"/>
        <end position="290"/>
    </location>
</feature>
<dbReference type="EMBL" id="OZ023702">
    <property type="protein sequence ID" value="CAK9857491.1"/>
    <property type="molecule type" value="Genomic_DNA"/>
</dbReference>
<evidence type="ECO:0000256" key="4">
    <source>
        <dbReference type="ARBA" id="ARBA00022692"/>
    </source>
</evidence>
<evidence type="ECO:0000256" key="11">
    <source>
        <dbReference type="RuleBase" id="RU368008"/>
    </source>
</evidence>
<dbReference type="PRINTS" id="PR00926">
    <property type="entry name" value="MITOCARRIER"/>
</dbReference>
<evidence type="ECO:0000256" key="6">
    <source>
        <dbReference type="ARBA" id="ARBA00022989"/>
    </source>
</evidence>
<evidence type="ECO:0000256" key="8">
    <source>
        <dbReference type="ARBA" id="ARBA00024143"/>
    </source>
</evidence>
<evidence type="ECO:0000256" key="1">
    <source>
        <dbReference type="ARBA" id="ARBA00004141"/>
    </source>
</evidence>
<dbReference type="PANTHER" id="PTHR45635">
    <property type="entry name" value="ADP,ATP CARRIER PROTEIN 1-RELATED-RELATED"/>
    <property type="match status" value="1"/>
</dbReference>
<protein>
    <recommendedName>
        <fullName evidence="11">ADP/ATP translocase</fullName>
    </recommendedName>
    <alternativeName>
        <fullName evidence="11">ADP,ATP carrier protein</fullName>
    </alternativeName>
</protein>
<dbReference type="PRINTS" id="PR00927">
    <property type="entry name" value="ADPTRNSLCASE"/>
</dbReference>
<evidence type="ECO:0000256" key="7">
    <source>
        <dbReference type="ARBA" id="ARBA00023136"/>
    </source>
</evidence>
<dbReference type="InterPro" id="IPR002113">
    <property type="entry name" value="ADT_euk_type"/>
</dbReference>
<proteinExistence type="inferred from homology"/>
<keyword evidence="14" id="KW-1185">Reference proteome</keyword>
<keyword evidence="3 10" id="KW-0813">Transport</keyword>
<keyword evidence="5" id="KW-0677">Repeat</keyword>
<feature type="transmembrane region" description="Helical" evidence="11">
    <location>
        <begin position="366"/>
        <end position="388"/>
    </location>
</feature>
<dbReference type="PROSITE" id="PS50920">
    <property type="entry name" value="SOLCAR"/>
    <property type="match status" value="3"/>
</dbReference>
<keyword evidence="7 9" id="KW-0472">Membrane</keyword>
<reference evidence="13 14" key="1">
    <citation type="submission" date="2024-03" db="EMBL/GenBank/DDBJ databases">
        <authorList>
            <consortium name="ELIXIR-Norway"/>
            <consortium name="Elixir Norway"/>
        </authorList>
    </citation>
    <scope>NUCLEOTIDE SEQUENCE [LARGE SCALE GENOMIC DNA]</scope>
</reference>
<accession>A0ABP1A4Y2</accession>
<comment type="function">
    <text evidence="11">Catalyzes the exchange of ADP and ATP across the membrane.</text>
</comment>
<evidence type="ECO:0000256" key="12">
    <source>
        <dbReference type="SAM" id="MobiDB-lite"/>
    </source>
</evidence>
<evidence type="ECO:0000256" key="3">
    <source>
        <dbReference type="ARBA" id="ARBA00022448"/>
    </source>
</evidence>
<evidence type="ECO:0000256" key="5">
    <source>
        <dbReference type="ARBA" id="ARBA00022737"/>
    </source>
</evidence>
<evidence type="ECO:0000256" key="9">
    <source>
        <dbReference type="PROSITE-ProRule" id="PRU00282"/>
    </source>
</evidence>
<dbReference type="Proteomes" id="UP001497522">
    <property type="component" value="Chromosome 1"/>
</dbReference>
<dbReference type="Pfam" id="PF00153">
    <property type="entry name" value="Mito_carr"/>
    <property type="match status" value="3"/>
</dbReference>
<feature type="repeat" description="Solcar" evidence="9">
    <location>
        <begin position="210"/>
        <end position="300"/>
    </location>
</feature>
<comment type="caution">
    <text evidence="11">Lacks conserved residue(s) required for the propagation of feature annotation.</text>
</comment>
<feature type="region of interest" description="Disordered" evidence="12">
    <location>
        <begin position="60"/>
        <end position="86"/>
    </location>
</feature>
<comment type="subcellular location">
    <subcellularLocation>
        <location evidence="1 11">Membrane</location>
        <topology evidence="1 11">Multi-pass membrane protein</topology>
    </subcellularLocation>
</comment>
<evidence type="ECO:0000256" key="10">
    <source>
        <dbReference type="RuleBase" id="RU000488"/>
    </source>
</evidence>
<feature type="repeat" description="Solcar" evidence="9">
    <location>
        <begin position="105"/>
        <end position="198"/>
    </location>
</feature>